<comment type="function">
    <text evidence="5">3'-5'-exoribonuclease that specifically recognizes RNAs polyuridylated at their 3' end and mediates their degradation. Component of an exosome-independent RNA degradation pathway that mediates degradation of cytoplasmic mRNAs that have been deadenylated and subsequently uridylated at their 3'.</text>
</comment>
<dbReference type="GO" id="GO:0046872">
    <property type="term" value="F:metal ion binding"/>
    <property type="evidence" value="ECO:0007669"/>
    <property type="project" value="UniProtKB-KW"/>
</dbReference>
<dbReference type="InterPro" id="IPR022966">
    <property type="entry name" value="RNase_II/R_CS"/>
</dbReference>
<keyword evidence="5" id="KW-0269">Exonuclease</keyword>
<keyword evidence="2 5" id="KW-0479">Metal-binding</keyword>
<keyword evidence="1 5" id="KW-0963">Cytoplasm</keyword>
<feature type="site" description="Important for catalytic activity" evidence="5">
    <location>
        <position position="290"/>
    </location>
</feature>
<keyword evidence="3 5" id="KW-0460">Magnesium</keyword>
<dbReference type="InterPro" id="IPR050180">
    <property type="entry name" value="RNR_Ribonuclease"/>
</dbReference>
<keyword evidence="5" id="KW-0378">Hydrolase</keyword>
<dbReference type="PANTHER" id="PTHR23355:SF9">
    <property type="entry name" value="DIS3-LIKE EXONUCLEASE 2"/>
    <property type="match status" value="1"/>
</dbReference>
<dbReference type="AlphaFoldDB" id="A0A8D7A1Y8"/>
<dbReference type="GO" id="GO:0003723">
    <property type="term" value="F:RNA binding"/>
    <property type="evidence" value="ECO:0007669"/>
    <property type="project" value="UniProtKB-KW"/>
</dbReference>
<keyword evidence="4 5" id="KW-0694">RNA-binding</keyword>
<dbReference type="InterPro" id="IPR012340">
    <property type="entry name" value="NA-bd_OB-fold"/>
</dbReference>
<dbReference type="SUPFAM" id="SSF50249">
    <property type="entry name" value="Nucleic acid-binding proteins"/>
    <property type="match status" value="2"/>
</dbReference>
<feature type="binding site" evidence="5">
    <location>
        <position position="282"/>
    </location>
    <ligand>
        <name>Mg(2+)</name>
        <dbReference type="ChEBI" id="CHEBI:18420"/>
    </ligand>
</feature>
<evidence type="ECO:0000256" key="1">
    <source>
        <dbReference type="ARBA" id="ARBA00022490"/>
    </source>
</evidence>
<dbReference type="SMART" id="SM00955">
    <property type="entry name" value="RNB"/>
    <property type="match status" value="1"/>
</dbReference>
<dbReference type="Pfam" id="PF00773">
    <property type="entry name" value="RNB"/>
    <property type="match status" value="1"/>
</dbReference>
<dbReference type="InterPro" id="IPR041505">
    <property type="entry name" value="Dis3_CSD2"/>
</dbReference>
<proteinExistence type="inferred from homology"/>
<dbReference type="InterPro" id="IPR028591">
    <property type="entry name" value="DIS3L2"/>
</dbReference>
<evidence type="ECO:0000256" key="3">
    <source>
        <dbReference type="ARBA" id="ARBA00022842"/>
    </source>
</evidence>
<dbReference type="GO" id="GO:0000175">
    <property type="term" value="F:3'-5'-RNA exonuclease activity"/>
    <property type="evidence" value="ECO:0007669"/>
    <property type="project" value="UniProtKB-UniRule"/>
</dbReference>
<name>A0A8D7A1Y8_MUSAM</name>
<dbReference type="Gene3D" id="2.40.50.690">
    <property type="match status" value="1"/>
</dbReference>
<dbReference type="InterPro" id="IPR001900">
    <property type="entry name" value="RNase_II/R"/>
</dbReference>
<dbReference type="PROSITE" id="PS01175">
    <property type="entry name" value="RIBONUCLEASE_II"/>
    <property type="match status" value="1"/>
</dbReference>
<comment type="cofactor">
    <cofactor evidence="5">
        <name>Mg(2+)</name>
        <dbReference type="ChEBI" id="CHEBI:18420"/>
    </cofactor>
    <cofactor evidence="5">
        <name>Mn(2+)</name>
        <dbReference type="ChEBI" id="CHEBI:29035"/>
    </cofactor>
</comment>
<feature type="domain" description="RNB" evidence="6">
    <location>
        <begin position="270"/>
        <end position="619"/>
    </location>
</feature>
<evidence type="ECO:0000259" key="6">
    <source>
        <dbReference type="SMART" id="SM00955"/>
    </source>
</evidence>
<evidence type="ECO:0000256" key="4">
    <source>
        <dbReference type="ARBA" id="ARBA00022884"/>
    </source>
</evidence>
<dbReference type="GO" id="GO:0000932">
    <property type="term" value="C:P-body"/>
    <property type="evidence" value="ECO:0007669"/>
    <property type="project" value="UniProtKB-SubCell"/>
</dbReference>
<keyword evidence="5" id="KW-0540">Nuclease</keyword>
<dbReference type="GO" id="GO:1990074">
    <property type="term" value="P:polyuridylation-dependent mRNA catabolic process"/>
    <property type="evidence" value="ECO:0007669"/>
    <property type="project" value="UniProtKB-UniRule"/>
</dbReference>
<dbReference type="EC" id="3.1.13.-" evidence="5"/>
<accession>A0A8D7A1Y8</accession>
<dbReference type="Gene3D" id="2.40.50.700">
    <property type="match status" value="1"/>
</dbReference>
<evidence type="ECO:0000256" key="5">
    <source>
        <dbReference type="HAMAP-Rule" id="MF_03045"/>
    </source>
</evidence>
<comment type="similarity">
    <text evidence="5">Belongs to the RNR ribonuclease family. DIS3L2 subfamily.</text>
</comment>
<dbReference type="PANTHER" id="PTHR23355">
    <property type="entry name" value="RIBONUCLEASE"/>
    <property type="match status" value="1"/>
</dbReference>
<evidence type="ECO:0000313" key="7">
    <source>
        <dbReference type="EMBL" id="CAG1839561.1"/>
    </source>
</evidence>
<evidence type="ECO:0000256" key="2">
    <source>
        <dbReference type="ARBA" id="ARBA00022723"/>
    </source>
</evidence>
<keyword evidence="5" id="KW-0464">Manganese</keyword>
<dbReference type="GO" id="GO:0000956">
    <property type="term" value="P:nuclear-transcribed mRNA catabolic process"/>
    <property type="evidence" value="ECO:0007669"/>
    <property type="project" value="UniProtKB-UniRule"/>
</dbReference>
<feature type="binding site" evidence="5">
    <location>
        <position position="291"/>
    </location>
    <ligand>
        <name>Mg(2+)</name>
        <dbReference type="ChEBI" id="CHEBI:18420"/>
    </ligand>
</feature>
<protein>
    <recommendedName>
        <fullName evidence="5">DIS3-like exonuclease 2</fullName>
        <ecNumber evidence="5">3.1.13.-</ecNumber>
    </recommendedName>
</protein>
<comment type="subcellular location">
    <subcellularLocation>
        <location evidence="5">Cytoplasm</location>
    </subcellularLocation>
    <subcellularLocation>
        <location evidence="5">Cytoplasm</location>
        <location evidence="5">P-body</location>
    </subcellularLocation>
</comment>
<sequence>MNFALHWPEQAVKEAIEKGRAFKATFRVNAYDRKEAFCTVDGLPVDVLINGADAQNRAIEGDVVAVMLDPVVYWTKLRGSNDALISKATTDSTENRDSEKGEAARALERIRATLSCNPSKRPTGRVLSIIRSSPRREAVIGLLASNPWFPEGEEYGRELDYIQLIPTNSKLPMMVITVESLPGCVKERLINGDVSIERELVAARIEEWKEGSVCPKAQVIRMLGRAEEIGPQISAVLFEHAIRAADFSPESLSCLPEAPWKIPTEEYETRKDLRNTCTFTIDPASATDLDDAISIEKVSEKVFRIGVHIADVSRFVLPDTALDREARIRSTSVYIPQHKLPMLPPELSEEACSLVPGEDRLAFSITWDIDDTGNITGRWIGRSVIHSCCKLSYDDAQDIIDGGFEVDVSGKTVPKLHGQFELKDVVDSLRSLHGITKKMREIRLRNGAFWIETPKLVFLLDESGNPYDSLLGVRKESSCLVEELMLLANRSVAEVISKAFPDCALLRRHAEPMSMKLKEFQEFCRKLELDASSSGKLQLALPRMRQKLKNDPVLLQILLARAARTMQLAVYFCTGDLRGREDEWAHYGLSIPLYTHFTSPLRRYPDIIVHRTLAAVVEAEEAYAEKRLSCAAYDSGDGIGNGCFTGLYFDREAAESEEGRETLLSAAVRYRVPASEVVSEVAAYCNEKKRASKHAEQSAENVYLWGLLKNKKVMFSEARVLTVGPYFMTVYIYKFAIERRIYFGEVEGLAVKWIATTGILVLSTNTEPSQKSYLPRSCREIEDIGLTMSQCRIVTPEDKNKCITIAPSSYNTESDVTATPPLRIPSVIGVLSIVPVAIHAIIEHNGRVNFEAKLYIQ</sequence>
<organism evidence="7">
    <name type="scientific">Musa acuminata subsp. malaccensis</name>
    <name type="common">Wild banana</name>
    <name type="synonym">Musa malaccensis</name>
    <dbReference type="NCBI Taxonomy" id="214687"/>
    <lineage>
        <taxon>Eukaryota</taxon>
        <taxon>Viridiplantae</taxon>
        <taxon>Streptophyta</taxon>
        <taxon>Embryophyta</taxon>
        <taxon>Tracheophyta</taxon>
        <taxon>Spermatophyta</taxon>
        <taxon>Magnoliopsida</taxon>
        <taxon>Liliopsida</taxon>
        <taxon>Zingiberales</taxon>
        <taxon>Musaceae</taxon>
        <taxon>Musa</taxon>
    </lineage>
</organism>
<dbReference type="HAMAP" id="MF_03045">
    <property type="entry name" value="DIS3L2"/>
    <property type="match status" value="1"/>
</dbReference>
<dbReference type="EMBL" id="HG996470">
    <property type="protein sequence ID" value="CAG1839561.1"/>
    <property type="molecule type" value="Genomic_DNA"/>
</dbReference>
<dbReference type="Pfam" id="PF17849">
    <property type="entry name" value="OB_Dis3"/>
    <property type="match status" value="1"/>
</dbReference>
<reference evidence="7" key="1">
    <citation type="submission" date="2021-03" db="EMBL/GenBank/DDBJ databases">
        <authorList>
            <consortium name="Genoscope - CEA"/>
            <person name="William W."/>
        </authorList>
    </citation>
    <scope>NUCLEOTIDE SEQUENCE</scope>
    <source>
        <strain evidence="7">Doubled-haploid Pahang</strain>
    </source>
</reference>
<gene>
    <name evidence="7" type="ORF">GSMUA_277280.1</name>
</gene>